<evidence type="ECO:0000256" key="2">
    <source>
        <dbReference type="ARBA" id="ARBA00022630"/>
    </source>
</evidence>
<evidence type="ECO:0000256" key="4">
    <source>
        <dbReference type="ARBA" id="ARBA00023002"/>
    </source>
</evidence>
<keyword evidence="2" id="KW-0285">Flavoprotein</keyword>
<evidence type="ECO:0000256" key="1">
    <source>
        <dbReference type="ARBA" id="ARBA00005979"/>
    </source>
</evidence>
<accession>A0A0C2WW85</accession>
<dbReference type="Gene3D" id="3.20.20.70">
    <property type="entry name" value="Aldolase class I"/>
    <property type="match status" value="1"/>
</dbReference>
<dbReference type="OrthoDB" id="1663137at2759"/>
<dbReference type="AlphaFoldDB" id="A0A0C2WW85"/>
<dbReference type="SUPFAM" id="SSF51395">
    <property type="entry name" value="FMN-linked oxidoreductases"/>
    <property type="match status" value="1"/>
</dbReference>
<dbReference type="InterPro" id="IPR001155">
    <property type="entry name" value="OxRdtase_FMN_N"/>
</dbReference>
<protein>
    <recommendedName>
        <fullName evidence="5">NADH:flavin oxidoreductase/NADH oxidase N-terminal domain-containing protein</fullName>
    </recommendedName>
</protein>
<dbReference type="GO" id="GO:0016491">
    <property type="term" value="F:oxidoreductase activity"/>
    <property type="evidence" value="ECO:0007669"/>
    <property type="project" value="UniProtKB-KW"/>
</dbReference>
<dbReference type="HOGENOM" id="CLU_012153_6_2_1"/>
<dbReference type="Pfam" id="PF00724">
    <property type="entry name" value="Oxidored_FMN"/>
    <property type="match status" value="1"/>
</dbReference>
<feature type="domain" description="NADH:flavin oxidoreductase/NADH oxidase N-terminal" evidence="5">
    <location>
        <begin position="130"/>
        <end position="401"/>
    </location>
</feature>
<evidence type="ECO:0000256" key="3">
    <source>
        <dbReference type="ARBA" id="ARBA00022643"/>
    </source>
</evidence>
<keyword evidence="4" id="KW-0560">Oxidoreductase</keyword>
<dbReference type="EMBL" id="KN818289">
    <property type="protein sequence ID" value="KIL61071.1"/>
    <property type="molecule type" value="Genomic_DNA"/>
</dbReference>
<dbReference type="Proteomes" id="UP000054549">
    <property type="component" value="Unassembled WGS sequence"/>
</dbReference>
<comment type="similarity">
    <text evidence="1">Belongs to the NADH:flavin oxidoreductase/NADH oxidase family.</text>
</comment>
<evidence type="ECO:0000313" key="6">
    <source>
        <dbReference type="EMBL" id="KIL61071.1"/>
    </source>
</evidence>
<keyword evidence="3" id="KW-0288">FMN</keyword>
<dbReference type="PANTHER" id="PTHR43656">
    <property type="entry name" value="BINDING OXIDOREDUCTASE, PUTATIVE (AFU_ORTHOLOGUE AFUA_2G08260)-RELATED"/>
    <property type="match status" value="1"/>
</dbReference>
<dbReference type="InterPro" id="IPR013785">
    <property type="entry name" value="Aldolase_TIM"/>
</dbReference>
<sequence length="502" mass="55455">MGTSGSGTDEAELEALSNVLSPISLPCSGRKMANKLVKVALYEHLAPMYGGPPNHLHLGLYKTWGRGNWGMIMTGNVQVSREHLSLGRDIIVPNELTEEALRPFNKLASVIHGGFEENTEHGTASHTVTQPALAIMQLSHGGRQSCKFIGGRRLTEAPLAPSPIRVKEDKNGILAGILHRLLFQTPKEMTLDDIDDVVHSFVKGAVLAWKAGFDGIQLHNAHGYLLAEFLSPKTNQRNDLYSAEKENALRLLKRIVDGIKEAVPGDFVLGIKINSADYVNSQSSSDDVESEERRITEHIVSIAKWGHFDFIEISGGDYETPTFMETPNKSRRQAFFSQFSQHIMQTLDSLPADTQKPLILLTGGLRTPSLLCSVLSCNHADLLGIGRGALLRPDLPLYLQKLCDTSKTIADPVIRDSPFEREPELGIRGFSGWVWSRFPRIPLIGAGVEMAWYGNMMRRLGSANASAADPRPLVPDYSLGAFHAVMKLWFWTLSSPRESERM</sequence>
<evidence type="ECO:0000313" key="7">
    <source>
        <dbReference type="Proteomes" id="UP000054549"/>
    </source>
</evidence>
<organism evidence="6 7">
    <name type="scientific">Amanita muscaria (strain Koide BX008)</name>
    <dbReference type="NCBI Taxonomy" id="946122"/>
    <lineage>
        <taxon>Eukaryota</taxon>
        <taxon>Fungi</taxon>
        <taxon>Dikarya</taxon>
        <taxon>Basidiomycota</taxon>
        <taxon>Agaricomycotina</taxon>
        <taxon>Agaricomycetes</taxon>
        <taxon>Agaricomycetidae</taxon>
        <taxon>Agaricales</taxon>
        <taxon>Pluteineae</taxon>
        <taxon>Amanitaceae</taxon>
        <taxon>Amanita</taxon>
    </lineage>
</organism>
<dbReference type="PANTHER" id="PTHR43656:SF2">
    <property type="entry name" value="BINDING OXIDOREDUCTASE, PUTATIVE (AFU_ORTHOLOGUE AFUA_2G08260)-RELATED"/>
    <property type="match status" value="1"/>
</dbReference>
<keyword evidence="7" id="KW-1185">Reference proteome</keyword>
<reference evidence="6 7" key="1">
    <citation type="submission" date="2014-04" db="EMBL/GenBank/DDBJ databases">
        <title>Evolutionary Origins and Diversification of the Mycorrhizal Mutualists.</title>
        <authorList>
            <consortium name="DOE Joint Genome Institute"/>
            <consortium name="Mycorrhizal Genomics Consortium"/>
            <person name="Kohler A."/>
            <person name="Kuo A."/>
            <person name="Nagy L.G."/>
            <person name="Floudas D."/>
            <person name="Copeland A."/>
            <person name="Barry K.W."/>
            <person name="Cichocki N."/>
            <person name="Veneault-Fourrey C."/>
            <person name="LaButti K."/>
            <person name="Lindquist E.A."/>
            <person name="Lipzen A."/>
            <person name="Lundell T."/>
            <person name="Morin E."/>
            <person name="Murat C."/>
            <person name="Riley R."/>
            <person name="Ohm R."/>
            <person name="Sun H."/>
            <person name="Tunlid A."/>
            <person name="Henrissat B."/>
            <person name="Grigoriev I.V."/>
            <person name="Hibbett D.S."/>
            <person name="Martin F."/>
        </authorList>
    </citation>
    <scope>NUCLEOTIDE SEQUENCE [LARGE SCALE GENOMIC DNA]</scope>
    <source>
        <strain evidence="6 7">Koide BX008</strain>
    </source>
</reference>
<gene>
    <name evidence="6" type="ORF">M378DRAFT_187647</name>
</gene>
<dbReference type="STRING" id="946122.A0A0C2WW85"/>
<dbReference type="InterPro" id="IPR051799">
    <property type="entry name" value="NADH_flavin_oxidoreductase"/>
</dbReference>
<dbReference type="GO" id="GO:0010181">
    <property type="term" value="F:FMN binding"/>
    <property type="evidence" value="ECO:0007669"/>
    <property type="project" value="InterPro"/>
</dbReference>
<dbReference type="InParanoid" id="A0A0C2WW85"/>
<evidence type="ECO:0000259" key="5">
    <source>
        <dbReference type="Pfam" id="PF00724"/>
    </source>
</evidence>
<proteinExistence type="inferred from homology"/>
<name>A0A0C2WW85_AMAMK</name>